<dbReference type="EMBL" id="MN079161">
    <property type="protein sequence ID" value="QEA06683.1"/>
    <property type="molecule type" value="Genomic_DNA"/>
</dbReference>
<accession>A0A5B8RFA4</accession>
<sequence length="103" mass="10669">MTYKFALAASIALTAIPVATLAASGGSLEVDEGMVYYHNPNANEGDFTAISPAHIASVRVSSRSGHEVGLLLDNGKTLSVEFDSAEAATSMGKRVVDALRSAQ</sequence>
<organism evidence="1">
    <name type="scientific">uncultured organism</name>
    <dbReference type="NCBI Taxonomy" id="155900"/>
    <lineage>
        <taxon>unclassified sequences</taxon>
        <taxon>environmental samples</taxon>
    </lineage>
</organism>
<protein>
    <submittedName>
        <fullName evidence="1">Uncharacterized protein</fullName>
    </submittedName>
</protein>
<proteinExistence type="predicted"/>
<dbReference type="AlphaFoldDB" id="A0A5B8RFA4"/>
<evidence type="ECO:0000313" key="1">
    <source>
        <dbReference type="EMBL" id="QEA06683.1"/>
    </source>
</evidence>
<reference evidence="1" key="1">
    <citation type="submission" date="2019-06" db="EMBL/GenBank/DDBJ databases">
        <authorList>
            <person name="Murdoch R.W."/>
            <person name="Fathepure B."/>
        </authorList>
    </citation>
    <scope>NUCLEOTIDE SEQUENCE</scope>
</reference>
<gene>
    <name evidence="1" type="ORF">KBTEX_03023</name>
</gene>
<name>A0A5B8RFA4_9ZZZZ</name>